<name>A0ABV3Z7B1_9PROT</name>
<feature type="compositionally biased region" description="Basic and acidic residues" evidence="1">
    <location>
        <begin position="38"/>
        <end position="57"/>
    </location>
</feature>
<evidence type="ECO:0000256" key="1">
    <source>
        <dbReference type="SAM" id="MobiDB-lite"/>
    </source>
</evidence>
<dbReference type="EMBL" id="JBEHZE010000002">
    <property type="protein sequence ID" value="MEX6634701.1"/>
    <property type="molecule type" value="Genomic_DNA"/>
</dbReference>
<comment type="caution">
    <text evidence="2">The sequence shown here is derived from an EMBL/GenBank/DDBJ whole genome shotgun (WGS) entry which is preliminary data.</text>
</comment>
<dbReference type="Proteomes" id="UP001560685">
    <property type="component" value="Unassembled WGS sequence"/>
</dbReference>
<feature type="region of interest" description="Disordered" evidence="1">
    <location>
        <begin position="28"/>
        <end position="77"/>
    </location>
</feature>
<evidence type="ECO:0008006" key="4">
    <source>
        <dbReference type="Google" id="ProtNLM"/>
    </source>
</evidence>
<gene>
    <name evidence="2" type="ORF">ABFZ84_14215</name>
</gene>
<accession>A0ABV3Z7B1</accession>
<sequence length="183" mass="19967">MQKLLPIIVILIAAIAGGGGGFFFKSQSGAKTQNNPEAGDHYEDSEASHSDTKDDSHGKKKKKKKGGHGDSDEGKSSTTFMKFGRQFVVPVIKHGQPKSMVILDINIEIDSSMDEAVYTFEPRLRDALLARLLELAGDDMLPQMLENGDKMEATKQALLETTRTIIGDAALDVLILDIGMQNY</sequence>
<dbReference type="RefSeq" id="WP_369314742.1">
    <property type="nucleotide sequence ID" value="NZ_JBEHZE010000002.1"/>
</dbReference>
<protein>
    <recommendedName>
        <fullName evidence="4">Flagellar protein FliL</fullName>
    </recommendedName>
</protein>
<keyword evidence="3" id="KW-1185">Reference proteome</keyword>
<evidence type="ECO:0000313" key="3">
    <source>
        <dbReference type="Proteomes" id="UP001560685"/>
    </source>
</evidence>
<organism evidence="2 3">
    <name type="scientific">Hyphococcus lacteus</name>
    <dbReference type="NCBI Taxonomy" id="3143536"/>
    <lineage>
        <taxon>Bacteria</taxon>
        <taxon>Pseudomonadati</taxon>
        <taxon>Pseudomonadota</taxon>
        <taxon>Alphaproteobacteria</taxon>
        <taxon>Parvularculales</taxon>
        <taxon>Parvularculaceae</taxon>
        <taxon>Hyphococcus</taxon>
    </lineage>
</organism>
<reference evidence="2 3" key="1">
    <citation type="submission" date="2024-05" db="EMBL/GenBank/DDBJ databases">
        <title>Three bacterial strains, DH-69, EH-24, and ECK-19 isolated from coastal sediments.</title>
        <authorList>
            <person name="Ye Y.-Q."/>
            <person name="Du Z.-J."/>
        </authorList>
    </citation>
    <scope>NUCLEOTIDE SEQUENCE [LARGE SCALE GENOMIC DNA]</scope>
    <source>
        <strain evidence="2 3">ECK-19</strain>
    </source>
</reference>
<evidence type="ECO:0000313" key="2">
    <source>
        <dbReference type="EMBL" id="MEX6634701.1"/>
    </source>
</evidence>
<proteinExistence type="predicted"/>